<dbReference type="GO" id="GO:0006397">
    <property type="term" value="P:mRNA processing"/>
    <property type="evidence" value="ECO:0007669"/>
    <property type="project" value="UniProtKB-KW"/>
</dbReference>
<feature type="compositionally biased region" description="Acidic residues" evidence="3">
    <location>
        <begin position="189"/>
        <end position="209"/>
    </location>
</feature>
<dbReference type="InterPro" id="IPR001878">
    <property type="entry name" value="Znf_CCHC"/>
</dbReference>
<dbReference type="GO" id="GO:0008270">
    <property type="term" value="F:zinc ion binding"/>
    <property type="evidence" value="ECO:0007669"/>
    <property type="project" value="UniProtKB-KW"/>
</dbReference>
<dbReference type="STRING" id="1036808.A0A0C3AXZ1"/>
<evidence type="ECO:0000256" key="1">
    <source>
        <dbReference type="ARBA" id="ARBA00022664"/>
    </source>
</evidence>
<reference evidence="6" key="2">
    <citation type="submission" date="2015-01" db="EMBL/GenBank/DDBJ databases">
        <title>Evolutionary Origins and Diversification of the Mycorrhizal Mutualists.</title>
        <authorList>
            <consortium name="DOE Joint Genome Institute"/>
            <consortium name="Mycorrhizal Genomics Consortium"/>
            <person name="Kohler A."/>
            <person name="Kuo A."/>
            <person name="Nagy L.G."/>
            <person name="Floudas D."/>
            <person name="Copeland A."/>
            <person name="Barry K.W."/>
            <person name="Cichocki N."/>
            <person name="Veneault-Fourrey C."/>
            <person name="LaButti K."/>
            <person name="Lindquist E.A."/>
            <person name="Lipzen A."/>
            <person name="Lundell T."/>
            <person name="Morin E."/>
            <person name="Murat C."/>
            <person name="Riley R."/>
            <person name="Ohm R."/>
            <person name="Sun H."/>
            <person name="Tunlid A."/>
            <person name="Henrissat B."/>
            <person name="Grigoriev I.V."/>
            <person name="Hibbett D.S."/>
            <person name="Martin F."/>
        </authorList>
    </citation>
    <scope>NUCLEOTIDE SEQUENCE [LARGE SCALE GENOMIC DNA]</scope>
    <source>
        <strain evidence="6">Foug A</strain>
    </source>
</reference>
<dbReference type="AlphaFoldDB" id="A0A0C3AXZ1"/>
<dbReference type="EMBL" id="KN822006">
    <property type="protein sequence ID" value="KIM69852.1"/>
    <property type="molecule type" value="Genomic_DNA"/>
</dbReference>
<keyword evidence="1" id="KW-0507">mRNA processing</keyword>
<proteinExistence type="predicted"/>
<sequence length="420" mass="47057">MQNVAEKYDKMRYSSERGALTFYNDIKCRAARMVQPPDEYSVWRKFINGLPMSIAEGVIKSLRISAEHLPMEQILVKVQRMESALKMISSYSWAQQVKSSHKSSSVDDHTKDRPGSGNSDRGSKYFCRGNMLYKKALSNARQHKGKGRATTFLRKGAGCFNCGENGHFVDRCPKPKKQDKARLFAAEVQDTDTDGEQDEQDNAAQDIDEPGPSPSSDDDEDQVNGPQYLSDDEDIVEIYNDDYNSDREPVACLGRMSTHDPSDKEVVCYSYMSIAEDDSDEFSEFEGDDKCEDSLNEYEVHCVVLETGNLGSHEQSCNGDVSITDLLKVPALGQELEHFNAPQEMAEEVTAEGISSWGVINAMEKFAMPEINASPRWDWSDCFGFTHCGECQPCCLYQRHIIASELKEDPGLAEARAFLG</sequence>
<dbReference type="Gene3D" id="4.10.60.10">
    <property type="entry name" value="Zinc finger, CCHC-type"/>
    <property type="match status" value="1"/>
</dbReference>
<feature type="region of interest" description="Disordered" evidence="3">
    <location>
        <begin position="100"/>
        <end position="123"/>
    </location>
</feature>
<dbReference type="PROSITE" id="PS50158">
    <property type="entry name" value="ZF_CCHC"/>
    <property type="match status" value="1"/>
</dbReference>
<keyword evidence="2" id="KW-0862">Zinc</keyword>
<dbReference type="InterPro" id="IPR036875">
    <property type="entry name" value="Znf_CCHC_sf"/>
</dbReference>
<dbReference type="SMART" id="SM00343">
    <property type="entry name" value="ZnF_C2HC"/>
    <property type="match status" value="1"/>
</dbReference>
<keyword evidence="2" id="KW-0479">Metal-binding</keyword>
<dbReference type="InParanoid" id="A0A0C3AXZ1"/>
<keyword evidence="6" id="KW-1185">Reference proteome</keyword>
<dbReference type="Proteomes" id="UP000053989">
    <property type="component" value="Unassembled WGS sequence"/>
</dbReference>
<feature type="compositionally biased region" description="Basic and acidic residues" evidence="3">
    <location>
        <begin position="104"/>
        <end position="114"/>
    </location>
</feature>
<feature type="domain" description="CCHC-type" evidence="4">
    <location>
        <begin position="159"/>
        <end position="174"/>
    </location>
</feature>
<keyword evidence="2" id="KW-0863">Zinc-finger</keyword>
<gene>
    <name evidence="5" type="ORF">SCLCIDRAFT_19631</name>
</gene>
<organism evidence="5 6">
    <name type="scientific">Scleroderma citrinum Foug A</name>
    <dbReference type="NCBI Taxonomy" id="1036808"/>
    <lineage>
        <taxon>Eukaryota</taxon>
        <taxon>Fungi</taxon>
        <taxon>Dikarya</taxon>
        <taxon>Basidiomycota</taxon>
        <taxon>Agaricomycotina</taxon>
        <taxon>Agaricomycetes</taxon>
        <taxon>Agaricomycetidae</taxon>
        <taxon>Boletales</taxon>
        <taxon>Sclerodermatineae</taxon>
        <taxon>Sclerodermataceae</taxon>
        <taxon>Scleroderma</taxon>
    </lineage>
</organism>
<feature type="region of interest" description="Disordered" evidence="3">
    <location>
        <begin position="189"/>
        <end position="233"/>
    </location>
</feature>
<dbReference type="Pfam" id="PF00098">
    <property type="entry name" value="zf-CCHC"/>
    <property type="match status" value="1"/>
</dbReference>
<protein>
    <recommendedName>
        <fullName evidence="4">CCHC-type domain-containing protein</fullName>
    </recommendedName>
</protein>
<dbReference type="GO" id="GO:0003676">
    <property type="term" value="F:nucleic acid binding"/>
    <property type="evidence" value="ECO:0007669"/>
    <property type="project" value="InterPro"/>
</dbReference>
<accession>A0A0C3AXZ1</accession>
<evidence type="ECO:0000313" key="6">
    <source>
        <dbReference type="Proteomes" id="UP000053989"/>
    </source>
</evidence>
<reference evidence="5 6" key="1">
    <citation type="submission" date="2014-04" db="EMBL/GenBank/DDBJ databases">
        <authorList>
            <consortium name="DOE Joint Genome Institute"/>
            <person name="Kuo A."/>
            <person name="Kohler A."/>
            <person name="Nagy L.G."/>
            <person name="Floudas D."/>
            <person name="Copeland A."/>
            <person name="Barry K.W."/>
            <person name="Cichocki N."/>
            <person name="Veneault-Fourrey C."/>
            <person name="LaButti K."/>
            <person name="Lindquist E.A."/>
            <person name="Lipzen A."/>
            <person name="Lundell T."/>
            <person name="Morin E."/>
            <person name="Murat C."/>
            <person name="Sun H."/>
            <person name="Tunlid A."/>
            <person name="Henrissat B."/>
            <person name="Grigoriev I.V."/>
            <person name="Hibbett D.S."/>
            <person name="Martin F."/>
            <person name="Nordberg H.P."/>
            <person name="Cantor M.N."/>
            <person name="Hua S.X."/>
        </authorList>
    </citation>
    <scope>NUCLEOTIDE SEQUENCE [LARGE SCALE GENOMIC DNA]</scope>
    <source>
        <strain evidence="5 6">Foug A</strain>
    </source>
</reference>
<name>A0A0C3AXZ1_9AGAM</name>
<evidence type="ECO:0000313" key="5">
    <source>
        <dbReference type="EMBL" id="KIM69852.1"/>
    </source>
</evidence>
<dbReference type="HOGENOM" id="CLU_031736_0_0_1"/>
<evidence type="ECO:0000259" key="4">
    <source>
        <dbReference type="PROSITE" id="PS50158"/>
    </source>
</evidence>
<dbReference type="SUPFAM" id="SSF57756">
    <property type="entry name" value="Retrovirus zinc finger-like domains"/>
    <property type="match status" value="1"/>
</dbReference>
<evidence type="ECO:0000256" key="2">
    <source>
        <dbReference type="PROSITE-ProRule" id="PRU00047"/>
    </source>
</evidence>
<evidence type="ECO:0000256" key="3">
    <source>
        <dbReference type="SAM" id="MobiDB-lite"/>
    </source>
</evidence>